<dbReference type="Proteomes" id="UP000193719">
    <property type="component" value="Unassembled WGS sequence"/>
</dbReference>
<reference evidence="3 4" key="1">
    <citation type="submission" date="2016-08" db="EMBL/GenBank/DDBJ databases">
        <title>Genomes of anaerobic fungi encode conserved fungal cellulosomes for biomass hydrolysis.</title>
        <authorList>
            <consortium name="DOE Joint Genome Institute"/>
            <person name="Haitjema C.H."/>
            <person name="Gilmore S.P."/>
            <person name="Henske J.K."/>
            <person name="Solomon K.V."/>
            <person name="De Groot R."/>
            <person name="Kuo A."/>
            <person name="Mondo S.J."/>
            <person name="Salamov A.A."/>
            <person name="Labutti K."/>
            <person name="Zhao Z."/>
            <person name="Chiniquy J."/>
            <person name="Barry K."/>
            <person name="Brewer H.M."/>
            <person name="Purvine S.O."/>
            <person name="Wright A.T."/>
            <person name="Boxma B."/>
            <person name="Van Alen T."/>
            <person name="Hackstein J.H."/>
            <person name="Baker S.E."/>
            <person name="Grigoriev I.V."/>
            <person name="O'Malley M.A."/>
        </authorList>
    </citation>
    <scope>NUCLEOTIDE SEQUENCE [LARGE SCALE GENOMIC DNA]</scope>
    <source>
        <strain evidence="4">finn</strain>
    </source>
</reference>
<organism evidence="3 4">
    <name type="scientific">Piromyces finnis</name>
    <dbReference type="NCBI Taxonomy" id="1754191"/>
    <lineage>
        <taxon>Eukaryota</taxon>
        <taxon>Fungi</taxon>
        <taxon>Fungi incertae sedis</taxon>
        <taxon>Chytridiomycota</taxon>
        <taxon>Chytridiomycota incertae sedis</taxon>
        <taxon>Neocallimastigomycetes</taxon>
        <taxon>Neocallimastigales</taxon>
        <taxon>Neocallimastigaceae</taxon>
        <taxon>Piromyces</taxon>
    </lineage>
</organism>
<accession>A0A1Y1V6K9</accession>
<evidence type="ECO:0000256" key="2">
    <source>
        <dbReference type="SAM" id="Phobius"/>
    </source>
</evidence>
<name>A0A1Y1V6K9_9FUNG</name>
<sequence>MAFSLIESPFFLWVLLVLLMNGKNWKRPVMLVLIIHWVLRSIGDAITKVLEVETIQDFTVKLHYGIGYATIFWMLGEMVGDWYPYIRTRALLNEKKNLRLVLVICIGFNIVKLYSIYNYFYEEKLEKDYTVPSITQYSLRWWYIVMAIQVFCFSYDLSVILCLKKNLFQRLHDSTFGKGSFVDRFIKISEYRIVVSMIATVLYFPVLLAYIVFLINFTKKGTQIEDANMDKIRQSVLNINYTLMYIDQILLKSYANRAKNNNYDITSSKNKSSSNLHINTLTGSSSSVNSGFPTSSGYPTSGAYSSPGIAATYPSTGFSAANAFASANYPVPGVPEIYRNTTPTSFASTQDNQRNKPQHNVIALDSNYYRQKLKYSNNNTNNNGLEDISIDDDDRYLINKNYNNNNNNNNSKNNPNMKGYDYYNY</sequence>
<keyword evidence="2" id="KW-0472">Membrane</keyword>
<dbReference type="OrthoDB" id="10470323at2759"/>
<protein>
    <submittedName>
        <fullName evidence="3">Uncharacterized protein</fullName>
    </submittedName>
</protein>
<feature type="transmembrane region" description="Helical" evidence="2">
    <location>
        <begin position="193"/>
        <end position="215"/>
    </location>
</feature>
<keyword evidence="2" id="KW-0812">Transmembrane</keyword>
<proteinExistence type="predicted"/>
<dbReference type="EMBL" id="MCFH01000030">
    <property type="protein sequence ID" value="ORX47648.1"/>
    <property type="molecule type" value="Genomic_DNA"/>
</dbReference>
<evidence type="ECO:0000313" key="3">
    <source>
        <dbReference type="EMBL" id="ORX47648.1"/>
    </source>
</evidence>
<keyword evidence="4" id="KW-1185">Reference proteome</keyword>
<comment type="caution">
    <text evidence="3">The sequence shown here is derived from an EMBL/GenBank/DDBJ whole genome shotgun (WGS) entry which is preliminary data.</text>
</comment>
<evidence type="ECO:0000256" key="1">
    <source>
        <dbReference type="SAM" id="MobiDB-lite"/>
    </source>
</evidence>
<evidence type="ECO:0000313" key="4">
    <source>
        <dbReference type="Proteomes" id="UP000193719"/>
    </source>
</evidence>
<feature type="compositionally biased region" description="Low complexity" evidence="1">
    <location>
        <begin position="399"/>
        <end position="416"/>
    </location>
</feature>
<gene>
    <name evidence="3" type="ORF">BCR36DRAFT_584748</name>
</gene>
<feature type="transmembrane region" description="Helical" evidence="2">
    <location>
        <begin position="66"/>
        <end position="86"/>
    </location>
</feature>
<feature type="transmembrane region" description="Helical" evidence="2">
    <location>
        <begin position="6"/>
        <end position="22"/>
    </location>
</feature>
<reference evidence="3 4" key="2">
    <citation type="submission" date="2016-08" db="EMBL/GenBank/DDBJ databases">
        <title>Pervasive Adenine N6-methylation of Active Genes in Fungi.</title>
        <authorList>
            <consortium name="DOE Joint Genome Institute"/>
            <person name="Mondo S.J."/>
            <person name="Dannebaum R.O."/>
            <person name="Kuo R.C."/>
            <person name="Labutti K."/>
            <person name="Haridas S."/>
            <person name="Kuo A."/>
            <person name="Salamov A."/>
            <person name="Ahrendt S.R."/>
            <person name="Lipzen A."/>
            <person name="Sullivan W."/>
            <person name="Andreopoulos W.B."/>
            <person name="Clum A."/>
            <person name="Lindquist E."/>
            <person name="Daum C."/>
            <person name="Ramamoorthy G.K."/>
            <person name="Gryganskyi A."/>
            <person name="Culley D."/>
            <person name="Magnuson J.K."/>
            <person name="James T.Y."/>
            <person name="O'Malley M.A."/>
            <person name="Stajich J.E."/>
            <person name="Spatafora J.W."/>
            <person name="Visel A."/>
            <person name="Grigoriev I.V."/>
        </authorList>
    </citation>
    <scope>NUCLEOTIDE SEQUENCE [LARGE SCALE GENOMIC DNA]</scope>
    <source>
        <strain evidence="4">finn</strain>
    </source>
</reference>
<feature type="transmembrane region" description="Helical" evidence="2">
    <location>
        <begin position="98"/>
        <end position="121"/>
    </location>
</feature>
<feature type="region of interest" description="Disordered" evidence="1">
    <location>
        <begin position="399"/>
        <end position="425"/>
    </location>
</feature>
<feature type="transmembrane region" description="Helical" evidence="2">
    <location>
        <begin position="141"/>
        <end position="163"/>
    </location>
</feature>
<keyword evidence="2" id="KW-1133">Transmembrane helix</keyword>
<dbReference type="AlphaFoldDB" id="A0A1Y1V6K9"/>